<gene>
    <name evidence="9" type="ORF">SAMN04488515_0078</name>
</gene>
<organism evidence="9 10">
    <name type="scientific">Cognatiyoonia koreensis</name>
    <dbReference type="NCBI Taxonomy" id="364200"/>
    <lineage>
        <taxon>Bacteria</taxon>
        <taxon>Pseudomonadati</taxon>
        <taxon>Pseudomonadota</taxon>
        <taxon>Alphaproteobacteria</taxon>
        <taxon>Rhodobacterales</taxon>
        <taxon>Paracoccaceae</taxon>
        <taxon>Cognatiyoonia</taxon>
    </lineage>
</organism>
<evidence type="ECO:0000256" key="1">
    <source>
        <dbReference type="ARBA" id="ARBA00022801"/>
    </source>
</evidence>
<dbReference type="OrthoDB" id="9806185at2"/>
<proteinExistence type="inferred from homology"/>
<dbReference type="PANTHER" id="PTHR43240:SF20">
    <property type="entry name" value="MEDIUM_LONG-CHAIN ACYL-COA THIOESTERASE YIGI"/>
    <property type="match status" value="1"/>
</dbReference>
<dbReference type="RefSeq" id="WP_089988901.1">
    <property type="nucleotide sequence ID" value="NZ_FOIZ01000001.1"/>
</dbReference>
<dbReference type="PANTHER" id="PTHR43240">
    <property type="entry name" value="1,4-DIHYDROXY-2-NAPHTHOYL-COA THIOESTERASE 1"/>
    <property type="match status" value="1"/>
</dbReference>
<comment type="catalytic activity">
    <reaction evidence="2">
        <text>a fatty acyl-CoA + H2O = a fatty acid + CoA + H(+)</text>
        <dbReference type="Rhea" id="RHEA:16781"/>
        <dbReference type="ChEBI" id="CHEBI:15377"/>
        <dbReference type="ChEBI" id="CHEBI:15378"/>
        <dbReference type="ChEBI" id="CHEBI:28868"/>
        <dbReference type="ChEBI" id="CHEBI:57287"/>
        <dbReference type="ChEBI" id="CHEBI:77636"/>
        <dbReference type="EC" id="3.1.2.20"/>
    </reaction>
</comment>
<name>A0A1I0MKE3_9RHOB</name>
<dbReference type="SUPFAM" id="SSF54637">
    <property type="entry name" value="Thioesterase/thiol ester dehydrase-isomerase"/>
    <property type="match status" value="1"/>
</dbReference>
<dbReference type="Gene3D" id="3.10.129.10">
    <property type="entry name" value="Hotdog Thioesterase"/>
    <property type="match status" value="1"/>
</dbReference>
<evidence type="ECO:0000256" key="6">
    <source>
        <dbReference type="ARBA" id="ARBA00040062"/>
    </source>
</evidence>
<evidence type="ECO:0000259" key="8">
    <source>
        <dbReference type="Pfam" id="PF03061"/>
    </source>
</evidence>
<reference evidence="9 10" key="1">
    <citation type="submission" date="2016-10" db="EMBL/GenBank/DDBJ databases">
        <authorList>
            <person name="de Groot N.N."/>
        </authorList>
    </citation>
    <scope>NUCLEOTIDE SEQUENCE [LARGE SCALE GENOMIC DNA]</scope>
    <source>
        <strain evidence="9 10">DSM 17925</strain>
    </source>
</reference>
<comment type="similarity">
    <text evidence="4">Belongs to the YigI thioesterase family.</text>
</comment>
<dbReference type="NCBIfam" id="TIGR00369">
    <property type="entry name" value="unchar_dom_1"/>
    <property type="match status" value="1"/>
</dbReference>
<dbReference type="InterPro" id="IPR006683">
    <property type="entry name" value="Thioestr_dom"/>
</dbReference>
<comment type="catalytic activity">
    <reaction evidence="7">
        <text>a medium-chain fatty acyl-CoA + H2O = a medium-chain fatty acid + CoA + H(+)</text>
        <dbReference type="Rhea" id="RHEA:68184"/>
        <dbReference type="ChEBI" id="CHEBI:15377"/>
        <dbReference type="ChEBI" id="CHEBI:15378"/>
        <dbReference type="ChEBI" id="CHEBI:57287"/>
        <dbReference type="ChEBI" id="CHEBI:59558"/>
        <dbReference type="ChEBI" id="CHEBI:90546"/>
    </reaction>
</comment>
<comment type="catalytic activity">
    <reaction evidence="3">
        <text>a long-chain fatty acyl-CoA + H2O = a long-chain fatty acid + CoA + H(+)</text>
        <dbReference type="Rhea" id="RHEA:67680"/>
        <dbReference type="ChEBI" id="CHEBI:15377"/>
        <dbReference type="ChEBI" id="CHEBI:15378"/>
        <dbReference type="ChEBI" id="CHEBI:57287"/>
        <dbReference type="ChEBI" id="CHEBI:57560"/>
        <dbReference type="ChEBI" id="CHEBI:83139"/>
    </reaction>
</comment>
<evidence type="ECO:0000256" key="5">
    <source>
        <dbReference type="ARBA" id="ARBA00038894"/>
    </source>
</evidence>
<dbReference type="EMBL" id="FOIZ01000001">
    <property type="protein sequence ID" value="SEV88868.1"/>
    <property type="molecule type" value="Genomic_DNA"/>
</dbReference>
<sequence>MDVLDPDAIARLRAGFEAQAVMRTLGAEIDEIRAGRVVLTMPFRTDLTQQHGFMHAGIITTVLDSACGFAAFTLMDEGAEVLTAEFKSSFVAPARGNTFRFEGDVIKSGRTLTFTEGMAFGIADGQDTLVATMSATMMAVRNRPGVNALHVIPGLQP</sequence>
<keyword evidence="1" id="KW-0378">Hydrolase</keyword>
<evidence type="ECO:0000256" key="2">
    <source>
        <dbReference type="ARBA" id="ARBA00035880"/>
    </source>
</evidence>
<protein>
    <recommendedName>
        <fullName evidence="6">Medium/long-chain acyl-CoA thioesterase YigI</fullName>
        <ecNumber evidence="5">3.1.2.20</ecNumber>
    </recommendedName>
</protein>
<dbReference type="Pfam" id="PF03061">
    <property type="entry name" value="4HBT"/>
    <property type="match status" value="1"/>
</dbReference>
<dbReference type="EC" id="3.1.2.20" evidence="5"/>
<dbReference type="STRING" id="364200.SAMN04488515_0078"/>
<dbReference type="InterPro" id="IPR029069">
    <property type="entry name" value="HotDog_dom_sf"/>
</dbReference>
<evidence type="ECO:0000256" key="4">
    <source>
        <dbReference type="ARBA" id="ARBA00038381"/>
    </source>
</evidence>
<evidence type="ECO:0000256" key="7">
    <source>
        <dbReference type="ARBA" id="ARBA00048062"/>
    </source>
</evidence>
<evidence type="ECO:0000313" key="10">
    <source>
        <dbReference type="Proteomes" id="UP000199167"/>
    </source>
</evidence>
<keyword evidence="10" id="KW-1185">Reference proteome</keyword>
<dbReference type="GO" id="GO:0047617">
    <property type="term" value="F:fatty acyl-CoA hydrolase activity"/>
    <property type="evidence" value="ECO:0007669"/>
    <property type="project" value="UniProtKB-EC"/>
</dbReference>
<accession>A0A1I0MKE3</accession>
<dbReference type="CDD" id="cd03443">
    <property type="entry name" value="PaaI_thioesterase"/>
    <property type="match status" value="1"/>
</dbReference>
<evidence type="ECO:0000313" key="9">
    <source>
        <dbReference type="EMBL" id="SEV88868.1"/>
    </source>
</evidence>
<dbReference type="AlphaFoldDB" id="A0A1I0MKE3"/>
<dbReference type="InterPro" id="IPR003736">
    <property type="entry name" value="PAAI_dom"/>
</dbReference>
<evidence type="ECO:0000256" key="3">
    <source>
        <dbReference type="ARBA" id="ARBA00036002"/>
    </source>
</evidence>
<feature type="domain" description="Thioesterase" evidence="8">
    <location>
        <begin position="51"/>
        <end position="117"/>
    </location>
</feature>
<dbReference type="Proteomes" id="UP000199167">
    <property type="component" value="Unassembled WGS sequence"/>
</dbReference>